<dbReference type="VEuPathDB" id="FungiDB:FOXG_13124"/>
<feature type="compositionally biased region" description="Basic and acidic residues" evidence="2">
    <location>
        <begin position="982"/>
        <end position="994"/>
    </location>
</feature>
<gene>
    <name evidence="3" type="ORF">FOXG_13124</name>
</gene>
<dbReference type="GO" id="GO:0061630">
    <property type="term" value="F:ubiquitin protein ligase activity"/>
    <property type="evidence" value="ECO:0007669"/>
    <property type="project" value="InterPro"/>
</dbReference>
<dbReference type="PANTHER" id="PTHR15439:SF0">
    <property type="entry name" value="CELL DIVISION CYCLE AND APOPTOSIS REGULATOR PROTEIN 1-RELATED"/>
    <property type="match status" value="1"/>
</dbReference>
<sequence>MASQSSYEFPPEWGLVPPNPDPDLVLPGDAIEKEMDPIEMPSLDVPISRIIGSTPLAFRPDVEIPELSEIDSETDEQPGTPPDAGASFAGWNRTVKSDNPPVQRVIVIGGAVVRNLCLVIPDEDINGFADLPVQPIRASKGQPAQLVAKILDDETEKPPMPFLILPDERRGGSDIKSADSTAMNLYETWSFSLYSPGKSTSGPIPWALTALKAGGALEEKKDEESEKEKLGRSKMDGFVLSGDIDDFWGIKGLTAKLYKYKGPEKDVVDVPEETEDEEDKNQDDTDEPSGKMVPLSTEPDTKQSDDKDDKDDKEEDSEEHDKDEPAREKIKLDTESFSLKGQPLGTLFPSINDFNLKNLPVENLELTYSEEKKNFLSSPVCDSNLAWAGDALKKLFGPTDPPKSIHLSAHLADTRDWSKRPKIENLVLQGFFPPLALKVWDLLNSRTLGIEITATKATKNKPSKEKPEGDKHEDGKPKGETDGDHDTGSGENETTKLSKFRATEQSPDDGGGENEEGEDDEEGSDNKAKEKKSWFFGFAFFGTVLVTKVPHVNVPLDMNYRIARDFVAAEEEDKKKNDKEGDEDDKAAEDEGGGVAANDKSIKTMDASPKDDDNKSGENDQKGKETDKKEDESKHKRSWNLLIKPDKWENIYGIENVTMKDAELKASFEEGDFRSTVKLELSAELELGDGTLKVKGQISRDDNFLEAEVGDLTLTDIKKMHAQISGQTLPEKETKKPEDEKKEDEKKTAGGNEITSKEMKLKLSSKKSREEKTTSAVGSLTFASEGVTVQGGISDVKIPDTEIMIKKAGLEIFFGFKSKKNEEKPDEKSGKDKKDSKPTGESKPEVLGKDQDGEVAEKSLVKSSDKSSAKTPSEKKEKDHKTKKIKRGSRFGVLGVVEINKVAIKVGLYTEQKKDKEKREWLAFGAIENVRLREIWNDIPKDSFLNLELRNIALIASPHERKKKKKDDKKEDEDGNEKKKKKDGDKEKSDELKPKAITNEVSDGEIWINSLDVLKVAEEEKPDKDLKEEERDEDKDKKEEDEDEDEEEEAKEPDNWDVLGTVDAYNYPVVKGLQLCATIPSFPQLEELNGKKKLEGLTLVLSITSNGKISATVYLPESFKLQLSDTAYLHSFGTTIAIKPSTGPELNIHATLTLTFKDSDPISVEGVIVGSFKGARGELEVWKMSDDSKWVNPFNLNKNMVFSQLGFGTGFTYATVLVTGPDEIALRGQVDIGKFRAKLDMGLRVTSAEAVFQLEMHNLDAMEIIQLAGVLIDNQAMQQMKGAEDKLVFKDLKLYVSSGAEFLGRYYDRGIQVQARCGALARKESSTVGGLEITSTREGVDRATMDIEMTKDRQKLFIDGRIRYYSLEISVFLDLDIQEQYLKVDIKIKLTESLLLSLKADVVVKNHNSLEGAEMSFEAILETDILGVILQGITNGIDALHKLADKAIENARSDLTTKLAQKKAALKAMKSELDKLEKKCTAEVLQKRDEIDKENELLRGLHDEFDKYAEAYREAKEAKERNEKKIEKQRNLRDEARRRLGTKKTEMKKKYDDEIKKEKAKRDAMEREKKRLIDSRDASWGDALRSYREADRSWQWWGRLEKTRHDWKRNCEWNLNHCAWYDKAYWVAKLTEATLGLEEAHARKEIDAELRHAGKAIMDLPAFRSIEVAINEAARKIDQFGRALDGFVNRGLAAWIEEMLKDEREDMNRQIRLLEALVRKSEELEAAYEQAKKDLDKTEERLSPKQEAARKRIAEIEGEIKMLPAQHEYMNKKKDYENMEIQVNHLIATLDDIKRVMKEVSQISKDVLNTLKKGIPRVTKIIVRASNMTFADDKPLMFEIQAVWMDIHETFRVEWAPNQGISVLYSQAAEKLATWGHEDEPPALPEPEPEPTPQPDPTPQDPKPEPEPEPHVPDHKAKIHLIHRGANNDADWPYWSTFDGQTWSKDYKVWSFGLHISDGFCLASF</sequence>
<reference evidence="3" key="1">
    <citation type="submission" date="2007-04" db="EMBL/GenBank/DDBJ databases">
        <authorList>
            <consortium name="The Broad Institute Genome Sequencing Platform"/>
            <person name="Birren B."/>
            <person name="Lander E."/>
            <person name="Galagan J."/>
            <person name="Nusbaum C."/>
            <person name="Devon K."/>
            <person name="Ma L.-J."/>
            <person name="Jaffe D."/>
            <person name="Butler J."/>
            <person name="Alvarez P."/>
            <person name="Gnerre S."/>
            <person name="Grabherr M."/>
            <person name="Kleber M."/>
            <person name="Mauceli E."/>
            <person name="Brockman W."/>
            <person name="MacCallum I.A."/>
            <person name="Young S."/>
            <person name="LaButti K."/>
            <person name="DeCaprio D."/>
            <person name="Crawford M."/>
            <person name="Koehrsen M."/>
            <person name="Engels R."/>
            <person name="Montgomery P."/>
            <person name="Pearson M."/>
            <person name="Howarth C."/>
            <person name="Larson L."/>
            <person name="White J."/>
            <person name="O'Leary S."/>
            <person name="Kodira C."/>
            <person name="Zeng Q."/>
            <person name="Yandava C."/>
            <person name="Alvarado L."/>
            <person name="Kistler C."/>
            <person name="Shim W.-B."/>
            <person name="Kang S."/>
            <person name="Woloshuk C."/>
        </authorList>
    </citation>
    <scope>NUCLEOTIDE SEQUENCE</scope>
    <source>
        <strain evidence="3">4287</strain>
    </source>
</reference>
<dbReference type="GeneID" id="28954407"/>
<feature type="compositionally biased region" description="Basic and acidic residues" evidence="2">
    <location>
        <begin position="1902"/>
        <end position="1913"/>
    </location>
</feature>
<evidence type="ECO:0000256" key="1">
    <source>
        <dbReference type="SAM" id="Coils"/>
    </source>
</evidence>
<proteinExistence type="predicted"/>
<accession>A0A0J9WSG3</accession>
<evidence type="ECO:0000256" key="2">
    <source>
        <dbReference type="SAM" id="MobiDB-lite"/>
    </source>
</evidence>
<protein>
    <submittedName>
        <fullName evidence="3">Uncharacterized protein</fullName>
    </submittedName>
</protein>
<dbReference type="InterPro" id="IPR033489">
    <property type="entry name" value="RBBP6"/>
</dbReference>
<feature type="compositionally biased region" description="Basic and acidic residues" evidence="2">
    <location>
        <begin position="600"/>
        <end position="634"/>
    </location>
</feature>
<feature type="compositionally biased region" description="Acidic residues" evidence="2">
    <location>
        <begin position="1039"/>
        <end position="1051"/>
    </location>
</feature>
<feature type="compositionally biased region" description="Acidic residues" evidence="2">
    <location>
        <begin position="269"/>
        <end position="287"/>
    </location>
</feature>
<feature type="region of interest" description="Disordered" evidence="2">
    <location>
        <begin position="570"/>
        <end position="640"/>
    </location>
</feature>
<dbReference type="Proteomes" id="UP000009097">
    <property type="component" value="Unassembled WGS sequence"/>
</dbReference>
<feature type="region of interest" description="Disordered" evidence="2">
    <location>
        <begin position="458"/>
        <end position="528"/>
    </location>
</feature>
<keyword evidence="1" id="KW-0175">Coiled coil</keyword>
<organism evidence="3 4">
    <name type="scientific">Fusarium oxysporum f. sp. lycopersici (strain 4287 / CBS 123668 / FGSC 9935 / NRRL 34936)</name>
    <name type="common">Fusarium vascular wilt of tomato</name>
    <dbReference type="NCBI Taxonomy" id="426428"/>
    <lineage>
        <taxon>Eukaryota</taxon>
        <taxon>Fungi</taxon>
        <taxon>Dikarya</taxon>
        <taxon>Ascomycota</taxon>
        <taxon>Pezizomycotina</taxon>
        <taxon>Sordariomycetes</taxon>
        <taxon>Hypocreomycetidae</taxon>
        <taxon>Hypocreales</taxon>
        <taxon>Nectriaceae</taxon>
        <taxon>Fusarium</taxon>
        <taxon>Fusarium oxysporum species complex</taxon>
    </lineage>
</organism>
<name>A0A0J9WSG3_FUSO4</name>
<feature type="compositionally biased region" description="Basic and acidic residues" evidence="2">
    <location>
        <begin position="1019"/>
        <end position="1038"/>
    </location>
</feature>
<dbReference type="GO" id="GO:0006397">
    <property type="term" value="P:mRNA processing"/>
    <property type="evidence" value="ECO:0007669"/>
    <property type="project" value="InterPro"/>
</dbReference>
<feature type="region of interest" description="Disordered" evidence="2">
    <location>
        <begin position="1019"/>
        <end position="1055"/>
    </location>
</feature>
<dbReference type="RefSeq" id="XP_018252277.1">
    <property type="nucleotide sequence ID" value="XM_018393079.1"/>
</dbReference>
<feature type="region of interest" description="Disordered" evidence="2">
    <location>
        <begin position="723"/>
        <end position="800"/>
    </location>
</feature>
<reference evidence="3" key="2">
    <citation type="journal article" date="2010" name="Nature">
        <title>Comparative genomics reveals mobile pathogenicity chromosomes in Fusarium.</title>
        <authorList>
            <person name="Ma L.J."/>
            <person name="van der Does H.C."/>
            <person name="Borkovich K.A."/>
            <person name="Coleman J.J."/>
            <person name="Daboussi M.J."/>
            <person name="Di Pietro A."/>
            <person name="Dufresne M."/>
            <person name="Freitag M."/>
            <person name="Grabherr M."/>
            <person name="Henrissat B."/>
            <person name="Houterman P.M."/>
            <person name="Kang S."/>
            <person name="Shim W.B."/>
            <person name="Woloshuk C."/>
            <person name="Xie X."/>
            <person name="Xu J.R."/>
            <person name="Antoniw J."/>
            <person name="Baker S.E."/>
            <person name="Bluhm B.H."/>
            <person name="Breakspear A."/>
            <person name="Brown D.W."/>
            <person name="Butchko R.A."/>
            <person name="Chapman S."/>
            <person name="Coulson R."/>
            <person name="Coutinho P.M."/>
            <person name="Danchin E.G."/>
            <person name="Diener A."/>
            <person name="Gale L.R."/>
            <person name="Gardiner D.M."/>
            <person name="Goff S."/>
            <person name="Hammond-Kosack K.E."/>
            <person name="Hilburn K."/>
            <person name="Hua-Van A."/>
            <person name="Jonkers W."/>
            <person name="Kazan K."/>
            <person name="Kodira C.D."/>
            <person name="Koehrsen M."/>
            <person name="Kumar L."/>
            <person name="Lee Y.H."/>
            <person name="Li L."/>
            <person name="Manners J.M."/>
            <person name="Miranda-Saavedra D."/>
            <person name="Mukherjee M."/>
            <person name="Park G."/>
            <person name="Park J."/>
            <person name="Park S.Y."/>
            <person name="Proctor R.H."/>
            <person name="Regev A."/>
            <person name="Ruiz-Roldan M.C."/>
            <person name="Sain D."/>
            <person name="Sakthikumar S."/>
            <person name="Sykes S."/>
            <person name="Schwartz D.C."/>
            <person name="Turgeon B.G."/>
            <person name="Wapinski I."/>
            <person name="Yoder O."/>
            <person name="Young S."/>
            <person name="Zeng Q."/>
            <person name="Zhou S."/>
            <person name="Galagan J."/>
            <person name="Cuomo C.A."/>
            <person name="Kistler H.C."/>
            <person name="Rep M."/>
        </authorList>
    </citation>
    <scope>NUCLEOTIDE SEQUENCE [LARGE SCALE GENOMIC DNA]</scope>
    <source>
        <strain evidence="3">4287</strain>
    </source>
</reference>
<feature type="coiled-coil region" evidence="1">
    <location>
        <begin position="1697"/>
        <end position="1748"/>
    </location>
</feature>
<feature type="region of interest" description="Disordered" evidence="2">
    <location>
        <begin position="1877"/>
        <end position="1913"/>
    </location>
</feature>
<evidence type="ECO:0000313" key="3">
    <source>
        <dbReference type="EMBL" id="KNB14232.1"/>
    </source>
</evidence>
<feature type="compositionally biased region" description="Basic and acidic residues" evidence="2">
    <location>
        <begin position="755"/>
        <end position="773"/>
    </location>
</feature>
<dbReference type="GO" id="GO:0016567">
    <property type="term" value="P:protein ubiquitination"/>
    <property type="evidence" value="ECO:0007669"/>
    <property type="project" value="InterPro"/>
</dbReference>
<dbReference type="GO" id="GO:0005634">
    <property type="term" value="C:nucleus"/>
    <property type="evidence" value="ECO:0007669"/>
    <property type="project" value="TreeGrafter"/>
</dbReference>
<feature type="compositionally biased region" description="Basic and acidic residues" evidence="2">
    <location>
        <begin position="730"/>
        <end position="748"/>
    </location>
</feature>
<feature type="region of interest" description="Disordered" evidence="2">
    <location>
        <begin position="1"/>
        <end position="28"/>
    </location>
</feature>
<feature type="region of interest" description="Disordered" evidence="2">
    <location>
        <begin position="70"/>
        <end position="95"/>
    </location>
</feature>
<feature type="compositionally biased region" description="Basic and acidic residues" evidence="2">
    <location>
        <begin position="319"/>
        <end position="334"/>
    </location>
</feature>
<feature type="compositionally biased region" description="Acidic residues" evidence="2">
    <location>
        <begin position="580"/>
        <end position="592"/>
    </location>
</feature>
<feature type="compositionally biased region" description="Pro residues" evidence="2">
    <location>
        <begin position="1882"/>
        <end position="1901"/>
    </location>
</feature>
<feature type="region of interest" description="Disordered" evidence="2">
    <location>
        <begin position="1518"/>
        <end position="1539"/>
    </location>
</feature>
<feature type="region of interest" description="Disordered" evidence="2">
    <location>
        <begin position="267"/>
        <end position="335"/>
    </location>
</feature>
<dbReference type="KEGG" id="fox:FOXG_13124"/>
<feature type="region of interest" description="Disordered" evidence="2">
    <location>
        <begin position="819"/>
        <end position="886"/>
    </location>
</feature>
<dbReference type="EMBL" id="DS231714">
    <property type="protein sequence ID" value="KNB14232.1"/>
    <property type="molecule type" value="Genomic_DNA"/>
</dbReference>
<dbReference type="GO" id="GO:0006511">
    <property type="term" value="P:ubiquitin-dependent protein catabolic process"/>
    <property type="evidence" value="ECO:0007669"/>
    <property type="project" value="TreeGrafter"/>
</dbReference>
<feature type="compositionally biased region" description="Acidic residues" evidence="2">
    <location>
        <begin position="308"/>
        <end position="318"/>
    </location>
</feature>
<feature type="compositionally biased region" description="Basic and acidic residues" evidence="2">
    <location>
        <begin position="462"/>
        <end position="496"/>
    </location>
</feature>
<evidence type="ECO:0000313" key="4">
    <source>
        <dbReference type="Proteomes" id="UP000009097"/>
    </source>
</evidence>
<feature type="compositionally biased region" description="Basic and acidic residues" evidence="2">
    <location>
        <begin position="819"/>
        <end position="880"/>
    </location>
</feature>
<feature type="compositionally biased region" description="Acidic residues" evidence="2">
    <location>
        <begin position="506"/>
        <end position="523"/>
    </location>
</feature>
<dbReference type="OrthoDB" id="3219467at2759"/>
<feature type="region of interest" description="Disordered" evidence="2">
    <location>
        <begin position="957"/>
        <end position="996"/>
    </location>
</feature>
<dbReference type="PANTHER" id="PTHR15439">
    <property type="entry name" value="RETINOBLASTOMA-BINDING PROTEIN 6"/>
    <property type="match status" value="1"/>
</dbReference>